<dbReference type="GO" id="GO:0008270">
    <property type="term" value="F:zinc ion binding"/>
    <property type="evidence" value="ECO:0007669"/>
    <property type="project" value="InterPro"/>
</dbReference>
<dbReference type="PROSITE" id="PS00602">
    <property type="entry name" value="ALDOLASE_CLASS_II_1"/>
    <property type="match status" value="1"/>
</dbReference>
<sequence length="163" mass="18025">MLKKAQSEGYAVPAFNIHNLETLQVVVESAAQLRSPVMLAGTPGTYRYGGVGSLISLVQSLAREYNLPLVLHLDHHEESDDIFNKVRAGIRSVMIDGSHLPFEDNIARVQEVTTFCHRFDVSVEAELGRLGGQEDDLRVDEKDSAYTSPAAATEFVQRTRDPN</sequence>
<dbReference type="InterPro" id="IPR050246">
    <property type="entry name" value="Class_II_FBP_aldolase"/>
</dbReference>
<evidence type="ECO:0008006" key="4">
    <source>
        <dbReference type="Google" id="ProtNLM"/>
    </source>
</evidence>
<dbReference type="GO" id="GO:0005975">
    <property type="term" value="P:carbohydrate metabolic process"/>
    <property type="evidence" value="ECO:0007669"/>
    <property type="project" value="InterPro"/>
</dbReference>
<dbReference type="Proteomes" id="UP000467488">
    <property type="component" value="Chromosome"/>
</dbReference>
<dbReference type="InterPro" id="IPR000771">
    <property type="entry name" value="FBA_II"/>
</dbReference>
<feature type="region of interest" description="Disordered" evidence="1">
    <location>
        <begin position="134"/>
        <end position="163"/>
    </location>
</feature>
<dbReference type="GO" id="GO:0009025">
    <property type="term" value="F:tagatose-bisphosphate aldolase activity"/>
    <property type="evidence" value="ECO:0007669"/>
    <property type="project" value="TreeGrafter"/>
</dbReference>
<name>A0A8S0FJR9_ECOLX</name>
<dbReference type="Gene3D" id="3.20.20.70">
    <property type="entry name" value="Aldolase class I"/>
    <property type="match status" value="1"/>
</dbReference>
<gene>
    <name evidence="2" type="ORF">EIMP300_18540</name>
</gene>
<dbReference type="InterPro" id="IPR013785">
    <property type="entry name" value="Aldolase_TIM"/>
</dbReference>
<dbReference type="AlphaFoldDB" id="A0A8S0FJR9"/>
<organism evidence="2 3">
    <name type="scientific">Escherichia coli</name>
    <dbReference type="NCBI Taxonomy" id="562"/>
    <lineage>
        <taxon>Bacteria</taxon>
        <taxon>Pseudomonadati</taxon>
        <taxon>Pseudomonadota</taxon>
        <taxon>Gammaproteobacteria</taxon>
        <taxon>Enterobacterales</taxon>
        <taxon>Enterobacteriaceae</taxon>
        <taxon>Escherichia</taxon>
    </lineage>
</organism>
<protein>
    <recommendedName>
        <fullName evidence="4">Tagatose-bisphosphate aldolase</fullName>
    </recommendedName>
</protein>
<dbReference type="PROSITE" id="PS00806">
    <property type="entry name" value="ALDOLASE_CLASS_II_2"/>
    <property type="match status" value="1"/>
</dbReference>
<evidence type="ECO:0000256" key="1">
    <source>
        <dbReference type="SAM" id="MobiDB-lite"/>
    </source>
</evidence>
<dbReference type="SUPFAM" id="SSF51569">
    <property type="entry name" value="Aldolase"/>
    <property type="match status" value="1"/>
</dbReference>
<dbReference type="PANTHER" id="PTHR30304:SF0">
    <property type="entry name" value="D-TAGATOSE-1,6-BISPHOSPHATE ALDOLASE SUBUNIT GATY-RELATED"/>
    <property type="match status" value="1"/>
</dbReference>
<dbReference type="Pfam" id="PF01116">
    <property type="entry name" value="F_bP_aldolase"/>
    <property type="match status" value="1"/>
</dbReference>
<accession>A0A8S0FJR9</accession>
<dbReference type="PANTHER" id="PTHR30304">
    <property type="entry name" value="D-TAGATOSE-1,6-BISPHOSPHATE ALDOLASE"/>
    <property type="match status" value="1"/>
</dbReference>
<evidence type="ECO:0000313" key="3">
    <source>
        <dbReference type="Proteomes" id="UP000467488"/>
    </source>
</evidence>
<dbReference type="GO" id="GO:0005829">
    <property type="term" value="C:cytosol"/>
    <property type="evidence" value="ECO:0007669"/>
    <property type="project" value="TreeGrafter"/>
</dbReference>
<dbReference type="EMBL" id="AP022360">
    <property type="protein sequence ID" value="BBU80454.1"/>
    <property type="molecule type" value="Genomic_DNA"/>
</dbReference>
<proteinExistence type="predicted"/>
<feature type="compositionally biased region" description="Basic and acidic residues" evidence="1">
    <location>
        <begin position="135"/>
        <end position="144"/>
    </location>
</feature>
<evidence type="ECO:0000313" key="2">
    <source>
        <dbReference type="EMBL" id="BBU80454.1"/>
    </source>
</evidence>
<reference evidence="2 3" key="1">
    <citation type="submission" date="2020-01" db="EMBL/GenBank/DDBJ databases">
        <title>Dynamics of blaIMP-6 dissemination in carbapenem resistant Enterobacteriacea isolated from regional surveillance in Osaka, Japan.</title>
        <authorList>
            <person name="Abe R."/>
            <person name="Akeda Y."/>
            <person name="Sugawara Y."/>
            <person name="Yamamoto N."/>
            <person name="Tomono K."/>
            <person name="Takeuchi D."/>
            <person name="Kawahara R."/>
            <person name="Hamada S."/>
        </authorList>
    </citation>
    <scope>NUCLEOTIDE SEQUENCE [LARGE SCALE GENOMIC DNA]</scope>
    <source>
        <strain evidence="2 3">E300</strain>
    </source>
</reference>